<dbReference type="Proteomes" id="UP000001095">
    <property type="component" value="Unassembled WGS sequence"/>
</dbReference>
<reference evidence="1 2" key="1">
    <citation type="submission" date="2012-04" db="EMBL/GenBank/DDBJ databases">
        <title>The Genome Sequence of Afipia clevelandensis ATCC 49720.</title>
        <authorList>
            <consortium name="The Broad Institute Genome Sequencing Platform"/>
            <person name="Earl A."/>
            <person name="Ward D."/>
            <person name="Feldgarden M."/>
            <person name="Gevers D."/>
            <person name="Huys G."/>
            <person name="Walker B."/>
            <person name="Young S.K."/>
            <person name="Zeng Q."/>
            <person name="Gargeya S."/>
            <person name="Fitzgerald M."/>
            <person name="Haas B."/>
            <person name="Abouelleil A."/>
            <person name="Alvarado L."/>
            <person name="Arachchi H.M."/>
            <person name="Berlin A."/>
            <person name="Chapman S.B."/>
            <person name="Goldberg J."/>
            <person name="Griggs A."/>
            <person name="Gujja S."/>
            <person name="Hansen M."/>
            <person name="Howarth C."/>
            <person name="Imamovic A."/>
            <person name="Larimer J."/>
            <person name="McCowen C."/>
            <person name="Montmayeur A."/>
            <person name="Murphy C."/>
            <person name="Neiman D."/>
            <person name="Pearson M."/>
            <person name="Priest M."/>
            <person name="Roberts A."/>
            <person name="Saif S."/>
            <person name="Shea T."/>
            <person name="Sisk P."/>
            <person name="Sykes S."/>
            <person name="Wortman J."/>
            <person name="Nusbaum C."/>
            <person name="Birren B."/>
        </authorList>
    </citation>
    <scope>NUCLEOTIDE SEQUENCE [LARGE SCALE GENOMIC DNA]</scope>
    <source>
        <strain evidence="1 2">ATCC 49720</strain>
    </source>
</reference>
<comment type="caution">
    <text evidence="1">The sequence shown here is derived from an EMBL/GenBank/DDBJ whole genome shotgun (WGS) entry which is preliminary data.</text>
</comment>
<dbReference type="EMBL" id="AGWY01000011">
    <property type="protein sequence ID" value="EKS35266.1"/>
    <property type="molecule type" value="Genomic_DNA"/>
</dbReference>
<keyword evidence="2" id="KW-1185">Reference proteome</keyword>
<evidence type="ECO:0000313" key="1">
    <source>
        <dbReference type="EMBL" id="EKS35266.1"/>
    </source>
</evidence>
<dbReference type="AlphaFoldDB" id="K8P1G4"/>
<sequence>MTAGPRVFIVDFDLVGYPGHFFNQVFGFREAARDRGIATRIYISEKADPAIARELDAQAILPVVPWLNGSVGSGLASLADAHHALTPLWNDLDAERISERDILVITSSRPQAIYGIAQWLRTRPGAGRPAVFFRFLGPDFYDFGAKTFGKAAWIYRFVSRVLHKSPGAERIFFTLNNARALAHLEALSLRKAFYLPVPKYYGAVSSAEVRPAGPLAIYIYVNVRSGEISDRIVDLIGSILSRHHDVRFLVRFSKDAPGEGNVRRRAAEALANGRLEIVPSEQDHADYLATIARSDALLLPYGPVEYRGIVSGVFCETVAMGKIAIIPAGTWMADHVEEGRASGVLFAINSVSGMVAAVEKVAHERDRLQALAYSCARSFREENSCASNLDGMIALAAKAPDMRLSQVFSTDAADALGSQHYFGDGWSLADEGFGTWSDGERAEINVSLAPGRPPLFFNALVRPFLAKGHSRLDVSLTANDVPVAEWSFDASRAADRNWSWRHVQLPAAASASGDITIVMSIRSPASPMSLGLSADSRSLGIAIRRFSLEPEAHAPLGNREERRTLLGWLGGRVRRSLKRALSPSE</sequence>
<proteinExistence type="predicted"/>
<name>K8P1G4_9BRAD</name>
<evidence type="ECO:0008006" key="3">
    <source>
        <dbReference type="Google" id="ProtNLM"/>
    </source>
</evidence>
<dbReference type="OrthoDB" id="9802525at2"/>
<dbReference type="RefSeq" id="WP_002713404.1">
    <property type="nucleotide sequence ID" value="NZ_KB375281.1"/>
</dbReference>
<dbReference type="PATRIC" id="fig|883079.3.peg.2591"/>
<organism evidence="1 2">
    <name type="scientific">Afipia clevelandensis ATCC 49720</name>
    <dbReference type="NCBI Taxonomy" id="883079"/>
    <lineage>
        <taxon>Bacteria</taxon>
        <taxon>Pseudomonadati</taxon>
        <taxon>Pseudomonadota</taxon>
        <taxon>Alphaproteobacteria</taxon>
        <taxon>Hyphomicrobiales</taxon>
        <taxon>Nitrobacteraceae</taxon>
        <taxon>Afipia</taxon>
    </lineage>
</organism>
<gene>
    <name evidence="1" type="ORF">HMPREF9696_02538</name>
</gene>
<accession>K8P1G4</accession>
<protein>
    <recommendedName>
        <fullName evidence="3">Glycosyl transferase family 1 domain-containing protein</fullName>
    </recommendedName>
</protein>
<dbReference type="Gene3D" id="3.40.50.2000">
    <property type="entry name" value="Glycogen Phosphorylase B"/>
    <property type="match status" value="1"/>
</dbReference>
<evidence type="ECO:0000313" key="2">
    <source>
        <dbReference type="Proteomes" id="UP000001095"/>
    </source>
</evidence>
<dbReference type="SUPFAM" id="SSF53756">
    <property type="entry name" value="UDP-Glycosyltransferase/glycogen phosphorylase"/>
    <property type="match status" value="1"/>
</dbReference>
<dbReference type="HOGENOM" id="CLU_481158_0_0_5"/>